<dbReference type="OrthoDB" id="9805123at2"/>
<dbReference type="SUPFAM" id="SSF54427">
    <property type="entry name" value="NTF2-like"/>
    <property type="match status" value="1"/>
</dbReference>
<dbReference type="InterPro" id="IPR037401">
    <property type="entry name" value="SnoaL-like"/>
</dbReference>
<evidence type="ECO:0000313" key="3">
    <source>
        <dbReference type="Proteomes" id="UP000007590"/>
    </source>
</evidence>
<reference evidence="2" key="1">
    <citation type="submission" date="2012-02" db="EMBL/GenBank/DDBJ databases">
        <title>The complete genome of Solitalea canadensis DSM 3403.</title>
        <authorList>
            <consortium name="US DOE Joint Genome Institute (JGI-PGF)"/>
            <person name="Lucas S."/>
            <person name="Copeland A."/>
            <person name="Lapidus A."/>
            <person name="Glavina del Rio T."/>
            <person name="Dalin E."/>
            <person name="Tice H."/>
            <person name="Bruce D."/>
            <person name="Goodwin L."/>
            <person name="Pitluck S."/>
            <person name="Peters L."/>
            <person name="Ovchinnikova G."/>
            <person name="Lu M."/>
            <person name="Kyrpides N."/>
            <person name="Mavromatis K."/>
            <person name="Ivanova N."/>
            <person name="Brettin T."/>
            <person name="Detter J.C."/>
            <person name="Han C."/>
            <person name="Larimer F."/>
            <person name="Land M."/>
            <person name="Hauser L."/>
            <person name="Markowitz V."/>
            <person name="Cheng J.-F."/>
            <person name="Hugenholtz P."/>
            <person name="Woyke T."/>
            <person name="Wu D."/>
            <person name="Spring S."/>
            <person name="Schroeder M."/>
            <person name="Kopitz M."/>
            <person name="Brambilla E."/>
            <person name="Klenk H.-P."/>
            <person name="Eisen J.A."/>
        </authorList>
    </citation>
    <scope>NUCLEOTIDE SEQUENCE</scope>
    <source>
        <strain evidence="2">DSM 3403</strain>
    </source>
</reference>
<protein>
    <recommendedName>
        <fullName evidence="1">SnoaL-like domain-containing protein</fullName>
    </recommendedName>
</protein>
<evidence type="ECO:0000313" key="2">
    <source>
        <dbReference type="EMBL" id="AFD05435.1"/>
    </source>
</evidence>
<dbReference type="eggNOG" id="COG3631">
    <property type="taxonomic scope" value="Bacteria"/>
</dbReference>
<accession>H8KSX5</accession>
<dbReference type="Gene3D" id="3.10.450.50">
    <property type="match status" value="1"/>
</dbReference>
<dbReference type="RefSeq" id="WP_014678663.1">
    <property type="nucleotide sequence ID" value="NC_017770.1"/>
</dbReference>
<dbReference type="HOGENOM" id="CLU_106738_10_3_10"/>
<evidence type="ECO:0000259" key="1">
    <source>
        <dbReference type="Pfam" id="PF13577"/>
    </source>
</evidence>
<dbReference type="Proteomes" id="UP000007590">
    <property type="component" value="Chromosome"/>
</dbReference>
<dbReference type="InterPro" id="IPR032710">
    <property type="entry name" value="NTF2-like_dom_sf"/>
</dbReference>
<name>H8KSX5_SOLCM</name>
<proteinExistence type="predicted"/>
<organism evidence="2 3">
    <name type="scientific">Solitalea canadensis (strain ATCC 29591 / DSM 3403 / JCM 21819 / LMG 8368 / NBRC 15130 / NCIMB 12057 / USAM 9D)</name>
    <name type="common">Flexibacter canadensis</name>
    <dbReference type="NCBI Taxonomy" id="929556"/>
    <lineage>
        <taxon>Bacteria</taxon>
        <taxon>Pseudomonadati</taxon>
        <taxon>Bacteroidota</taxon>
        <taxon>Sphingobacteriia</taxon>
        <taxon>Sphingobacteriales</taxon>
        <taxon>Sphingobacteriaceae</taxon>
        <taxon>Solitalea</taxon>
    </lineage>
</organism>
<feature type="domain" description="SnoaL-like" evidence="1">
    <location>
        <begin position="2"/>
        <end position="129"/>
    </location>
</feature>
<dbReference type="KEGG" id="scn:Solca_0291"/>
<dbReference type="AlphaFoldDB" id="H8KSX5"/>
<sequence>MTEREQLIELSNKLFIYTDYKEWQKLKEEVFVEGDIFIDMTSTGAGTAAKMTVDMVCSLWNVGFEGIDAVHHQSGNFLVTLNNNEAAIYCYAIASHYKAAATEGKTREFVGSYNIGCEKTAAGWRINSFKYNLKYINGNIDFK</sequence>
<gene>
    <name evidence="2" type="ordered locus">Solca_0291</name>
</gene>
<dbReference type="STRING" id="929556.Solca_0291"/>
<keyword evidence="3" id="KW-1185">Reference proteome</keyword>
<dbReference type="Pfam" id="PF13577">
    <property type="entry name" value="SnoaL_4"/>
    <property type="match status" value="1"/>
</dbReference>
<dbReference type="EMBL" id="CP003349">
    <property type="protein sequence ID" value="AFD05435.1"/>
    <property type="molecule type" value="Genomic_DNA"/>
</dbReference>